<reference evidence="4" key="1">
    <citation type="submission" date="2018-11" db="EMBL/GenBank/DDBJ databases">
        <title>Complete genome sequence of Paenibacillus sp. ML311-T8.</title>
        <authorList>
            <person name="Nam Y.-D."/>
            <person name="Kang J."/>
            <person name="Chung W.-H."/>
            <person name="Park Y.S."/>
        </authorList>
    </citation>
    <scope>NUCLEOTIDE SEQUENCE [LARGE SCALE GENOMIC DNA]</scope>
    <source>
        <strain evidence="4">ML311-T8</strain>
    </source>
</reference>
<dbReference type="Proteomes" id="UP000426246">
    <property type="component" value="Chromosome"/>
</dbReference>
<dbReference type="PRINTS" id="PR00127">
    <property type="entry name" value="CLPPROTEASEP"/>
</dbReference>
<keyword evidence="4" id="KW-1185">Reference proteome</keyword>
<protein>
    <recommendedName>
        <fullName evidence="2">ATP-dependent Clp protease proteolytic subunit</fullName>
    </recommendedName>
</protein>
<evidence type="ECO:0000256" key="2">
    <source>
        <dbReference type="RuleBase" id="RU003567"/>
    </source>
</evidence>
<gene>
    <name evidence="3" type="ORF">EHS13_14425</name>
</gene>
<dbReference type="OrthoDB" id="9806592at2"/>
<dbReference type="KEGG" id="ppsc:EHS13_14425"/>
<dbReference type="GO" id="GO:0004176">
    <property type="term" value="F:ATP-dependent peptidase activity"/>
    <property type="evidence" value="ECO:0007669"/>
    <property type="project" value="InterPro"/>
</dbReference>
<evidence type="ECO:0000313" key="3">
    <source>
        <dbReference type="EMBL" id="QGQ95985.1"/>
    </source>
</evidence>
<dbReference type="InterPro" id="IPR001907">
    <property type="entry name" value="ClpP"/>
</dbReference>
<dbReference type="InterPro" id="IPR023562">
    <property type="entry name" value="ClpP/TepA"/>
</dbReference>
<name>A0A6B8RK70_9BACL</name>
<dbReference type="PANTHER" id="PTHR10381">
    <property type="entry name" value="ATP-DEPENDENT CLP PROTEASE PROTEOLYTIC SUBUNIT"/>
    <property type="match status" value="1"/>
</dbReference>
<comment type="similarity">
    <text evidence="1 2">Belongs to the peptidase S14 family.</text>
</comment>
<dbReference type="AlphaFoldDB" id="A0A6B8RK70"/>
<evidence type="ECO:0000313" key="4">
    <source>
        <dbReference type="Proteomes" id="UP000426246"/>
    </source>
</evidence>
<dbReference type="SUPFAM" id="SSF52096">
    <property type="entry name" value="ClpP/crotonase"/>
    <property type="match status" value="1"/>
</dbReference>
<dbReference type="Pfam" id="PF00574">
    <property type="entry name" value="CLP_protease"/>
    <property type="match status" value="1"/>
</dbReference>
<dbReference type="GO" id="GO:0009368">
    <property type="term" value="C:endopeptidase Clp complex"/>
    <property type="evidence" value="ECO:0007669"/>
    <property type="project" value="TreeGrafter"/>
</dbReference>
<dbReference type="PANTHER" id="PTHR10381:SF11">
    <property type="entry name" value="ATP-DEPENDENT CLP PROTEASE PROTEOLYTIC SUBUNIT, MITOCHONDRIAL"/>
    <property type="match status" value="1"/>
</dbReference>
<dbReference type="EMBL" id="CP034235">
    <property type="protein sequence ID" value="QGQ95985.1"/>
    <property type="molecule type" value="Genomic_DNA"/>
</dbReference>
<dbReference type="GO" id="GO:0051117">
    <property type="term" value="F:ATPase binding"/>
    <property type="evidence" value="ECO:0007669"/>
    <property type="project" value="TreeGrafter"/>
</dbReference>
<evidence type="ECO:0000256" key="1">
    <source>
        <dbReference type="ARBA" id="ARBA00007039"/>
    </source>
</evidence>
<organism evidence="3 4">
    <name type="scientific">Paenibacillus psychroresistens</name>
    <dbReference type="NCBI Taxonomy" id="1778678"/>
    <lineage>
        <taxon>Bacteria</taxon>
        <taxon>Bacillati</taxon>
        <taxon>Bacillota</taxon>
        <taxon>Bacilli</taxon>
        <taxon>Bacillales</taxon>
        <taxon>Paenibacillaceae</taxon>
        <taxon>Paenibacillus</taxon>
    </lineage>
</organism>
<accession>A0A6B8RK70</accession>
<dbReference type="RefSeq" id="WP_155701022.1">
    <property type="nucleotide sequence ID" value="NZ_CP034235.1"/>
</dbReference>
<dbReference type="Gene3D" id="3.90.226.10">
    <property type="entry name" value="2-enoyl-CoA Hydratase, Chain A, domain 1"/>
    <property type="match status" value="1"/>
</dbReference>
<proteinExistence type="inferred from homology"/>
<dbReference type="GO" id="GO:0006515">
    <property type="term" value="P:protein quality control for misfolded or incompletely synthesized proteins"/>
    <property type="evidence" value="ECO:0007669"/>
    <property type="project" value="TreeGrafter"/>
</dbReference>
<sequence>MTERTLYLFDTIDKNTVKAVIENIIRINKHDDDIDKREKDFKRLPIEIIINSRGGSIYDGLGLIGVIEKSKTAIHTHVYGLAASMGLLVAVSGHKRYSSRLSTFMYHSVSSTMGGKLDHLINRLDEIQRLQGIYDEYLLSKTNLDVEQLKISREQQRDWFIGPEEALNLGLIDEII</sequence>
<dbReference type="InterPro" id="IPR029045">
    <property type="entry name" value="ClpP/crotonase-like_dom_sf"/>
</dbReference>
<dbReference type="GO" id="GO:0004252">
    <property type="term" value="F:serine-type endopeptidase activity"/>
    <property type="evidence" value="ECO:0007669"/>
    <property type="project" value="InterPro"/>
</dbReference>